<name>A0A348B267_9CREN</name>
<gene>
    <name evidence="2" type="ORF">GCM10007116_05620</name>
    <name evidence="1" type="ORF">HS1genome_0658</name>
</gene>
<dbReference type="InterPro" id="IPR052924">
    <property type="entry name" value="OsmC/Ohr_hydroprdx_reductase"/>
</dbReference>
<dbReference type="SUPFAM" id="SSF82784">
    <property type="entry name" value="OsmC-like"/>
    <property type="match status" value="1"/>
</dbReference>
<evidence type="ECO:0000313" key="1">
    <source>
        <dbReference type="EMBL" id="BBD72269.1"/>
    </source>
</evidence>
<dbReference type="AlphaFoldDB" id="A0A348B267"/>
<dbReference type="PANTHER" id="PTHR35368:SF1">
    <property type="entry name" value="HYDROPEROXIDE REDUCTASE"/>
    <property type="match status" value="1"/>
</dbReference>
<reference evidence="3" key="2">
    <citation type="submission" date="2018-04" db="EMBL/GenBank/DDBJ databases">
        <title>Complete genome sequence of Sulfodiicoccus acidiphilus strain HS-1.</title>
        <authorList>
            <person name="Sakai H.D."/>
            <person name="Kurosawa N."/>
        </authorList>
    </citation>
    <scope>NUCLEOTIDE SEQUENCE [LARGE SCALE GENOMIC DNA]</scope>
    <source>
        <strain evidence="3">HS-1</strain>
    </source>
</reference>
<dbReference type="InterPro" id="IPR003718">
    <property type="entry name" value="OsmC/Ohr_fam"/>
</dbReference>
<evidence type="ECO:0008006" key="4">
    <source>
        <dbReference type="Google" id="ProtNLM"/>
    </source>
</evidence>
<dbReference type="InterPro" id="IPR015946">
    <property type="entry name" value="KH_dom-like_a/b"/>
</dbReference>
<sequence length="166" mass="18419">MRVNNIDLDAVLEAKRKAEKEGGIRVEKHIEGEFRLDGSPMFVAELRSDLSKFLVTADEPKLLGGQGVHTTPLSYLLFGVMSCYASTLAIQCALDGVKLERLRIKGHVYYDVGPVVAPSDSPIIRKLVLEVEADKDVREQVKKAATRCPALYAIRNPIDVETRQVQ</sequence>
<dbReference type="InterPro" id="IPR036102">
    <property type="entry name" value="OsmC/Ohrsf"/>
</dbReference>
<dbReference type="OrthoDB" id="33846at2157"/>
<dbReference type="Gene3D" id="3.30.300.20">
    <property type="match status" value="1"/>
</dbReference>
<dbReference type="Proteomes" id="UP000616143">
    <property type="component" value="Unassembled WGS sequence"/>
</dbReference>
<dbReference type="EMBL" id="BMQS01000004">
    <property type="protein sequence ID" value="GGT90654.1"/>
    <property type="molecule type" value="Genomic_DNA"/>
</dbReference>
<dbReference type="GeneID" id="38666163"/>
<dbReference type="RefSeq" id="WP_126449616.1">
    <property type="nucleotide sequence ID" value="NZ_AP018553.1"/>
</dbReference>
<dbReference type="KEGG" id="sacd:HS1genome_0658"/>
<protein>
    <recommendedName>
        <fullName evidence="4">Osmotically inducible protein OsmC</fullName>
    </recommendedName>
</protein>
<dbReference type="EMBL" id="AP018553">
    <property type="protein sequence ID" value="BBD72269.1"/>
    <property type="molecule type" value="Genomic_DNA"/>
</dbReference>
<dbReference type="PANTHER" id="PTHR35368">
    <property type="entry name" value="HYDROPEROXIDE REDUCTASE"/>
    <property type="match status" value="1"/>
</dbReference>
<keyword evidence="3" id="KW-1185">Reference proteome</keyword>
<dbReference type="Pfam" id="PF02566">
    <property type="entry name" value="OsmC"/>
    <property type="match status" value="1"/>
</dbReference>
<reference evidence="2" key="1">
    <citation type="journal article" date="2014" name="Int. J. Syst. Evol. Microbiol.">
        <title>Complete genome sequence of Corynebacterium casei LMG S-19264T (=DSM 44701T), isolated from a smear-ripened cheese.</title>
        <authorList>
            <consortium name="US DOE Joint Genome Institute (JGI-PGF)"/>
            <person name="Walter F."/>
            <person name="Albersmeier A."/>
            <person name="Kalinowski J."/>
            <person name="Ruckert C."/>
        </authorList>
    </citation>
    <scope>NUCLEOTIDE SEQUENCE</scope>
    <source>
        <strain evidence="2">JCM 31740</strain>
    </source>
</reference>
<evidence type="ECO:0000313" key="3">
    <source>
        <dbReference type="Proteomes" id="UP000276741"/>
    </source>
</evidence>
<reference evidence="2" key="4">
    <citation type="submission" date="2020-09" db="EMBL/GenBank/DDBJ databases">
        <authorList>
            <person name="Sun Q."/>
            <person name="Ohkuma M."/>
        </authorList>
    </citation>
    <scope>NUCLEOTIDE SEQUENCE</scope>
    <source>
        <strain evidence="2">JCM 31740</strain>
    </source>
</reference>
<evidence type="ECO:0000313" key="2">
    <source>
        <dbReference type="EMBL" id="GGT90654.1"/>
    </source>
</evidence>
<accession>A0A348B267</accession>
<proteinExistence type="predicted"/>
<organism evidence="1 3">
    <name type="scientific">Sulfodiicoccus acidiphilus</name>
    <dbReference type="NCBI Taxonomy" id="1670455"/>
    <lineage>
        <taxon>Archaea</taxon>
        <taxon>Thermoproteota</taxon>
        <taxon>Thermoprotei</taxon>
        <taxon>Sulfolobales</taxon>
        <taxon>Sulfolobaceae</taxon>
        <taxon>Sulfodiicoccus</taxon>
    </lineage>
</organism>
<dbReference type="Proteomes" id="UP000276741">
    <property type="component" value="Chromosome"/>
</dbReference>
<reference evidence="1" key="3">
    <citation type="journal article" date="2019" name="BMC Res. Notes">
        <title>Complete genome sequence of the Sulfodiicoccus acidiphilus strain HS-1T, the first crenarchaeon that lacks polB3, isolated from an acidic hot spring in Ohwaku-dani, Hakone, Japan.</title>
        <authorList>
            <person name="Sakai H.D."/>
            <person name="Kurosawa N."/>
        </authorList>
    </citation>
    <scope>NUCLEOTIDE SEQUENCE</scope>
    <source>
        <strain evidence="1">HS-1</strain>
    </source>
</reference>